<feature type="domain" description="Activator of Hsp90 ATPase homologue 1/2-like C-terminal" evidence="2">
    <location>
        <begin position="20"/>
        <end position="128"/>
    </location>
</feature>
<dbReference type="Gene3D" id="3.30.530.20">
    <property type="match status" value="1"/>
</dbReference>
<evidence type="ECO:0000313" key="5">
    <source>
        <dbReference type="Proteomes" id="UP000195141"/>
    </source>
</evidence>
<dbReference type="OrthoDB" id="9803476at2"/>
<dbReference type="InterPro" id="IPR013538">
    <property type="entry name" value="ASHA1/2-like_C"/>
</dbReference>
<dbReference type="EMBL" id="NGMM01000001">
    <property type="protein sequence ID" value="OTP19176.1"/>
    <property type="molecule type" value="Genomic_DNA"/>
</dbReference>
<reference evidence="4" key="3">
    <citation type="submission" date="2024-03" db="EMBL/GenBank/DDBJ databases">
        <title>The Genome Sequence of Enterococcus sp. DIV0242b.</title>
        <authorList>
            <consortium name="The Broad Institute Genomics Platform"/>
            <consortium name="The Broad Institute Microbial Omics Core"/>
            <consortium name="The Broad Institute Genomic Center for Infectious Diseases"/>
            <person name="Earl A."/>
            <person name="Manson A."/>
            <person name="Gilmore M."/>
            <person name="Schwartman J."/>
            <person name="Shea T."/>
            <person name="Abouelleil A."/>
            <person name="Cao P."/>
            <person name="Chapman S."/>
            <person name="Cusick C."/>
            <person name="Young S."/>
            <person name="Neafsey D."/>
            <person name="Nusbaum C."/>
            <person name="Birren B."/>
        </authorList>
    </citation>
    <scope>NUCLEOTIDE SEQUENCE</scope>
    <source>
        <strain evidence="4">9E7_DIV0242</strain>
    </source>
</reference>
<sequence length="160" mass="18955">MKLYHQENKIFFQQELVIHTSVSKVWQLLTTTEGLAKWFPELDAEHLTEKNVLTFKADGFKAEMDVLAYDKPTYFKLMWDSGEISFRLKENIPNETNLDFLEILPDSFPNLYQDIAGWHYELRRLKGAAEGKEVIFTADCIKQKAEEMRRMMEEQRKLDK</sequence>
<accession>A0A242KDY5</accession>
<protein>
    <recommendedName>
        <fullName evidence="2">Activator of Hsp90 ATPase homologue 1/2-like C-terminal domain-containing protein</fullName>
    </recommendedName>
</protein>
<evidence type="ECO:0000259" key="2">
    <source>
        <dbReference type="Pfam" id="PF08327"/>
    </source>
</evidence>
<comment type="similarity">
    <text evidence="1">Belongs to the AHA1 family.</text>
</comment>
<dbReference type="InterPro" id="IPR023393">
    <property type="entry name" value="START-like_dom_sf"/>
</dbReference>
<proteinExistence type="inferred from homology"/>
<dbReference type="EMBL" id="CP147247">
    <property type="protein sequence ID" value="WYJ89260.1"/>
    <property type="molecule type" value="Genomic_DNA"/>
</dbReference>
<evidence type="ECO:0000256" key="1">
    <source>
        <dbReference type="ARBA" id="ARBA00006817"/>
    </source>
</evidence>
<reference evidence="3" key="1">
    <citation type="submission" date="2017-05" db="EMBL/GenBank/DDBJ databases">
        <title>The Genome Sequence of Enterococcus sp. 9E7_DIV0242.</title>
        <authorList>
            <consortium name="The Broad Institute Genomics Platform"/>
            <consortium name="The Broad Institute Genomic Center for Infectious Diseases"/>
            <person name="Earl A."/>
            <person name="Manson A."/>
            <person name="Schwartman J."/>
            <person name="Gilmore M."/>
            <person name="Abouelleil A."/>
            <person name="Cao P."/>
            <person name="Chapman S."/>
            <person name="Cusick C."/>
            <person name="Shea T."/>
            <person name="Young S."/>
            <person name="Neafsey D."/>
            <person name="Nusbaum C."/>
            <person name="Birren B."/>
        </authorList>
    </citation>
    <scope>NUCLEOTIDE SEQUENCE [LARGE SCALE GENOMIC DNA]</scope>
    <source>
        <strain evidence="3">9E7_DIV0242</strain>
    </source>
</reference>
<dbReference type="AlphaFoldDB" id="A0A242KDY5"/>
<dbReference type="RefSeq" id="WP_086348078.1">
    <property type="nucleotide sequence ID" value="NZ_CP147247.1"/>
</dbReference>
<organism evidence="3">
    <name type="scientific">Candidatus Enterococcus clewellii</name>
    <dbReference type="NCBI Taxonomy" id="1834193"/>
    <lineage>
        <taxon>Bacteria</taxon>
        <taxon>Bacillati</taxon>
        <taxon>Bacillota</taxon>
        <taxon>Bacilli</taxon>
        <taxon>Lactobacillales</taxon>
        <taxon>Enterococcaceae</taxon>
        <taxon>Enterococcus</taxon>
    </lineage>
</organism>
<evidence type="ECO:0000313" key="3">
    <source>
        <dbReference type="EMBL" id="OTP19176.1"/>
    </source>
</evidence>
<name>A0A242KDY5_9ENTE</name>
<gene>
    <name evidence="4" type="ORF">A5888_000979</name>
    <name evidence="3" type="ORF">A5888_000990</name>
</gene>
<keyword evidence="5" id="KW-1185">Reference proteome</keyword>
<dbReference type="Pfam" id="PF08327">
    <property type="entry name" value="AHSA1"/>
    <property type="match status" value="1"/>
</dbReference>
<dbReference type="SUPFAM" id="SSF55961">
    <property type="entry name" value="Bet v1-like"/>
    <property type="match status" value="1"/>
</dbReference>
<evidence type="ECO:0000313" key="4">
    <source>
        <dbReference type="EMBL" id="WYJ89260.1"/>
    </source>
</evidence>
<dbReference type="Proteomes" id="UP000195141">
    <property type="component" value="Chromosome"/>
</dbReference>
<reference evidence="4" key="2">
    <citation type="submission" date="2017-05" db="EMBL/GenBank/DDBJ databases">
        <authorList>
            <consortium name="The Broad Institute Genomics Platform"/>
            <consortium name="The Broad Institute Genomic Center for Infectious Diseases"/>
            <person name="Earl A."/>
            <person name="Manson A."/>
            <person name="Schwartman J."/>
            <person name="Gilmore M."/>
            <person name="Abouelleil A."/>
            <person name="Cao P."/>
            <person name="Chapman S."/>
            <person name="Cusick C."/>
            <person name="Shea T."/>
            <person name="Young S."/>
            <person name="Neafsey D."/>
            <person name="Nusbaum C."/>
            <person name="Birren B."/>
        </authorList>
    </citation>
    <scope>NUCLEOTIDE SEQUENCE</scope>
    <source>
        <strain evidence="4">9E7_DIV0242</strain>
    </source>
</reference>